<evidence type="ECO:0000313" key="2">
    <source>
        <dbReference type="Proteomes" id="UP000318288"/>
    </source>
</evidence>
<comment type="caution">
    <text evidence="1">The sequence shown here is derived from an EMBL/GenBank/DDBJ whole genome shotgun (WGS) entry which is preliminary data.</text>
</comment>
<gene>
    <name evidence="1" type="ORF">Poly51_02230</name>
</gene>
<dbReference type="Proteomes" id="UP000318288">
    <property type="component" value="Unassembled WGS sequence"/>
</dbReference>
<protein>
    <submittedName>
        <fullName evidence="1">Uncharacterized protein</fullName>
    </submittedName>
</protein>
<dbReference type="OrthoDB" id="9772065at2"/>
<evidence type="ECO:0000313" key="1">
    <source>
        <dbReference type="EMBL" id="TWU59950.1"/>
    </source>
</evidence>
<organism evidence="1 2">
    <name type="scientific">Rubripirellula tenax</name>
    <dbReference type="NCBI Taxonomy" id="2528015"/>
    <lineage>
        <taxon>Bacteria</taxon>
        <taxon>Pseudomonadati</taxon>
        <taxon>Planctomycetota</taxon>
        <taxon>Planctomycetia</taxon>
        <taxon>Pirellulales</taxon>
        <taxon>Pirellulaceae</taxon>
        <taxon>Rubripirellula</taxon>
    </lineage>
</organism>
<proteinExistence type="predicted"/>
<dbReference type="RefSeq" id="WP_146453506.1">
    <property type="nucleotide sequence ID" value="NZ_SJPW01000001.1"/>
</dbReference>
<reference evidence="1 2" key="1">
    <citation type="submission" date="2019-02" db="EMBL/GenBank/DDBJ databases">
        <title>Deep-cultivation of Planctomycetes and their phenomic and genomic characterization uncovers novel biology.</title>
        <authorList>
            <person name="Wiegand S."/>
            <person name="Jogler M."/>
            <person name="Boedeker C."/>
            <person name="Pinto D."/>
            <person name="Vollmers J."/>
            <person name="Rivas-Marin E."/>
            <person name="Kohn T."/>
            <person name="Peeters S.H."/>
            <person name="Heuer A."/>
            <person name="Rast P."/>
            <person name="Oberbeckmann S."/>
            <person name="Bunk B."/>
            <person name="Jeske O."/>
            <person name="Meyerdierks A."/>
            <person name="Storesund J.E."/>
            <person name="Kallscheuer N."/>
            <person name="Luecker S."/>
            <person name="Lage O.M."/>
            <person name="Pohl T."/>
            <person name="Merkel B.J."/>
            <person name="Hornburger P."/>
            <person name="Mueller R.-W."/>
            <person name="Bruemmer F."/>
            <person name="Labrenz M."/>
            <person name="Spormann A.M."/>
            <person name="Op Den Camp H."/>
            <person name="Overmann J."/>
            <person name="Amann R."/>
            <person name="Jetten M.S.M."/>
            <person name="Mascher T."/>
            <person name="Medema M.H."/>
            <person name="Devos D.P."/>
            <person name="Kaster A.-K."/>
            <person name="Ovreas L."/>
            <person name="Rohde M."/>
            <person name="Galperin M.Y."/>
            <person name="Jogler C."/>
        </authorList>
    </citation>
    <scope>NUCLEOTIDE SEQUENCE [LARGE SCALE GENOMIC DNA]</scope>
    <source>
        <strain evidence="1 2">Poly51</strain>
    </source>
</reference>
<dbReference type="EMBL" id="SJPW01000001">
    <property type="protein sequence ID" value="TWU59950.1"/>
    <property type="molecule type" value="Genomic_DNA"/>
</dbReference>
<sequence length="234" mass="26321">MKHETRIAKLGIAKRRGAFSTFPGADWSACLVRTNVGDLVASLGKCHCVASIEDVTDSVYDGTWMPPNGMGWSLLVVHKHQDWCSFADIWMYNRDCDRIASDFDGEVLRTGHRDDIAYVRLWVNGKQRLEFVTDGAGFPMPPEDIDPDDDEDYRNIYDFETDLYDGDFPHTFKTIEEAHQQLIIDRDAYVAGITFDDGTRDGTYGLSAGYRHDAAVDRKNVTAVYAVTFTQDGG</sequence>
<name>A0A5C6FGJ2_9BACT</name>
<keyword evidence="2" id="KW-1185">Reference proteome</keyword>
<dbReference type="AlphaFoldDB" id="A0A5C6FGJ2"/>
<accession>A0A5C6FGJ2</accession>